<evidence type="ECO:0000313" key="1">
    <source>
        <dbReference type="Proteomes" id="UP000887564"/>
    </source>
</evidence>
<organism evidence="1 2">
    <name type="scientific">Parascaris equorum</name>
    <name type="common">Equine roundworm</name>
    <dbReference type="NCBI Taxonomy" id="6256"/>
    <lineage>
        <taxon>Eukaryota</taxon>
        <taxon>Metazoa</taxon>
        <taxon>Ecdysozoa</taxon>
        <taxon>Nematoda</taxon>
        <taxon>Chromadorea</taxon>
        <taxon>Rhabditida</taxon>
        <taxon>Spirurina</taxon>
        <taxon>Ascaridomorpha</taxon>
        <taxon>Ascaridoidea</taxon>
        <taxon>Ascarididae</taxon>
        <taxon>Parascaris</taxon>
    </lineage>
</organism>
<evidence type="ECO:0000313" key="2">
    <source>
        <dbReference type="WBParaSite" id="PEQ_0000040201-mRNA-1"/>
    </source>
</evidence>
<dbReference type="AlphaFoldDB" id="A0A914R1S8"/>
<name>A0A914R1S8_PAREQ</name>
<accession>A0A914R1S8</accession>
<dbReference type="Proteomes" id="UP000887564">
    <property type="component" value="Unplaced"/>
</dbReference>
<reference evidence="2" key="1">
    <citation type="submission" date="2022-11" db="UniProtKB">
        <authorList>
            <consortium name="WormBaseParasite"/>
        </authorList>
    </citation>
    <scope>IDENTIFICATION</scope>
</reference>
<sequence length="45" mass="4344">MELTFCQECKLLLGDVSGTSGGWGGGGGGSCGGLGVPENVAHAMC</sequence>
<protein>
    <submittedName>
        <fullName evidence="2">Uncharacterized protein</fullName>
    </submittedName>
</protein>
<keyword evidence="1" id="KW-1185">Reference proteome</keyword>
<dbReference type="WBParaSite" id="PEQ_0000040201-mRNA-1">
    <property type="protein sequence ID" value="PEQ_0000040201-mRNA-1"/>
    <property type="gene ID" value="PEQ_0000040201"/>
</dbReference>
<proteinExistence type="predicted"/>